<evidence type="ECO:0000256" key="5">
    <source>
        <dbReference type="SAM" id="MobiDB-lite"/>
    </source>
</evidence>
<keyword evidence="3" id="KW-0539">Nucleus</keyword>
<proteinExistence type="predicted"/>
<organism evidence="7 8">
    <name type="scientific">Penicillium frequentans</name>
    <dbReference type="NCBI Taxonomy" id="3151616"/>
    <lineage>
        <taxon>Eukaryota</taxon>
        <taxon>Fungi</taxon>
        <taxon>Dikarya</taxon>
        <taxon>Ascomycota</taxon>
        <taxon>Pezizomycotina</taxon>
        <taxon>Eurotiomycetes</taxon>
        <taxon>Eurotiomycetidae</taxon>
        <taxon>Eurotiales</taxon>
        <taxon>Aspergillaceae</taxon>
        <taxon>Penicillium</taxon>
    </lineage>
</organism>
<dbReference type="EMBL" id="JAQIZZ010000005">
    <property type="protein sequence ID" value="KAJ5540656.1"/>
    <property type="molecule type" value="Genomic_DNA"/>
</dbReference>
<feature type="region of interest" description="Disordered" evidence="5">
    <location>
        <begin position="385"/>
        <end position="507"/>
    </location>
</feature>
<dbReference type="Pfam" id="PF08573">
    <property type="entry name" value="SAE2"/>
    <property type="match status" value="1"/>
</dbReference>
<dbReference type="GO" id="GO:0005634">
    <property type="term" value="C:nucleus"/>
    <property type="evidence" value="ECO:0007669"/>
    <property type="project" value="UniProtKB-SubCell"/>
</dbReference>
<feature type="compositionally biased region" description="Basic and acidic residues" evidence="5">
    <location>
        <begin position="644"/>
        <end position="663"/>
    </location>
</feature>
<feature type="coiled-coil region" evidence="4">
    <location>
        <begin position="23"/>
        <end position="71"/>
    </location>
</feature>
<dbReference type="GO" id="GO:0006281">
    <property type="term" value="P:DNA repair"/>
    <property type="evidence" value="ECO:0007669"/>
    <property type="project" value="InterPro"/>
</dbReference>
<dbReference type="Proteomes" id="UP001220324">
    <property type="component" value="Unassembled WGS sequence"/>
</dbReference>
<feature type="region of interest" description="Disordered" evidence="5">
    <location>
        <begin position="231"/>
        <end position="288"/>
    </location>
</feature>
<dbReference type="InterPro" id="IPR013882">
    <property type="entry name" value="Ctp1_C"/>
</dbReference>
<evidence type="ECO:0000256" key="1">
    <source>
        <dbReference type="ARBA" id="ARBA00004123"/>
    </source>
</evidence>
<reference evidence="7 8" key="1">
    <citation type="journal article" date="2023" name="IMA Fungus">
        <title>Comparative genomic study of the Penicillium genus elucidates a diverse pangenome and 15 lateral gene transfer events.</title>
        <authorList>
            <person name="Petersen C."/>
            <person name="Sorensen T."/>
            <person name="Nielsen M.R."/>
            <person name="Sondergaard T.E."/>
            <person name="Sorensen J.L."/>
            <person name="Fitzpatrick D.A."/>
            <person name="Frisvad J.C."/>
            <person name="Nielsen K.L."/>
        </authorList>
    </citation>
    <scope>NUCLEOTIDE SEQUENCE [LARGE SCALE GENOMIC DNA]</scope>
    <source>
        <strain evidence="7 8">IBT 35679</strain>
    </source>
</reference>
<evidence type="ECO:0000313" key="8">
    <source>
        <dbReference type="Proteomes" id="UP001220324"/>
    </source>
</evidence>
<feature type="compositionally biased region" description="Polar residues" evidence="5">
    <location>
        <begin position="476"/>
        <end position="494"/>
    </location>
</feature>
<sequence length="678" mass="75366">MDILKELHASITETCESSFYQAFQNLQSNFATHQANLTEAKNEAAIANKARQAAEGRIQGLQREVTALQTELSHYDSSPTDLESPVNWADLENEFAPEHLWGTDLENVSRETLAAKYMILYNNLHIYCQSWGSLKARISQHKNKLRHVDKQLQRDVFTLIQNGVPVTFKRLQNSEACHTDKAAVSFNAATTQSTSQDPEISRSSEQPNSSTQNQTGSADTAVAIKAEEHSQHVPVPHHAELCPTQSSPGCDPESSESPSDVLHPLPNLQNRKRKRVVAPSQPHAVVGNTGRPVLVKNETMSSSPIQHSNHVLGQCFPSTQDLDDIGDAVLTPTKRHARRAVHWDDSRDPDHVPTRLSVLQPIDGNTRTARVSNLTFGDKRIRSTDPRAILSMSEDGDTGDCSAHSHPKSSTSMTPAATAKMKSHSNLTQGRLESLLEKPLPSKSPLSSSKGTPGRKIAQNSGRNDTPGKNGGPVGSISSQSYPLQNEESASQPGLNVHPEDEPYRSRPLQRLTLGHFKLNPQRNEGLNYAYSEVVRKKDDRKCLAGCTRSECCGGRFRAMARLGGLPAKSPSEQEEEDQRVLEEYVGEDYHLLEGLSARDRDHLLIEARARAIANQFGKHRHNHQRARSPPGFWRTDMPSTQELKSDREAAQRQDREKVEERYREAMRPGGLWTWADE</sequence>
<comment type="subcellular location">
    <subcellularLocation>
        <location evidence="1">Nucleus</location>
    </subcellularLocation>
</comment>
<keyword evidence="4" id="KW-0175">Coiled coil</keyword>
<feature type="compositionally biased region" description="Polar residues" evidence="5">
    <location>
        <begin position="189"/>
        <end position="218"/>
    </location>
</feature>
<dbReference type="AlphaFoldDB" id="A0AAD6CWF8"/>
<keyword evidence="2" id="KW-0227">DNA damage</keyword>
<name>A0AAD6CWF8_9EURO</name>
<gene>
    <name evidence="7" type="ORF">N7494_005732</name>
</gene>
<feature type="region of interest" description="Disordered" evidence="5">
    <location>
        <begin position="189"/>
        <end position="219"/>
    </location>
</feature>
<feature type="compositionally biased region" description="Low complexity" evidence="5">
    <location>
        <begin position="437"/>
        <end position="450"/>
    </location>
</feature>
<keyword evidence="8" id="KW-1185">Reference proteome</keyword>
<feature type="domain" description="DNA endonuclease activator Ctp1 C-terminal" evidence="6">
    <location>
        <begin position="530"/>
        <end position="643"/>
    </location>
</feature>
<evidence type="ECO:0000256" key="2">
    <source>
        <dbReference type="ARBA" id="ARBA00022763"/>
    </source>
</evidence>
<evidence type="ECO:0000256" key="3">
    <source>
        <dbReference type="ARBA" id="ARBA00023242"/>
    </source>
</evidence>
<evidence type="ECO:0000259" key="6">
    <source>
        <dbReference type="Pfam" id="PF08573"/>
    </source>
</evidence>
<evidence type="ECO:0000313" key="7">
    <source>
        <dbReference type="EMBL" id="KAJ5540656.1"/>
    </source>
</evidence>
<feature type="region of interest" description="Disordered" evidence="5">
    <location>
        <begin position="618"/>
        <end position="663"/>
    </location>
</feature>
<accession>A0AAD6CWF8</accession>
<comment type="caution">
    <text evidence="7">The sequence shown here is derived from an EMBL/GenBank/DDBJ whole genome shotgun (WGS) entry which is preliminary data.</text>
</comment>
<feature type="compositionally biased region" description="Basic residues" evidence="5">
    <location>
        <begin position="618"/>
        <end position="627"/>
    </location>
</feature>
<protein>
    <submittedName>
        <fullName evidence="7">DNA repair protein Sae2/CtIP</fullName>
    </submittedName>
</protein>
<evidence type="ECO:0000256" key="4">
    <source>
        <dbReference type="SAM" id="Coils"/>
    </source>
</evidence>